<evidence type="ECO:0000313" key="4">
    <source>
        <dbReference type="Proteomes" id="UP000192602"/>
    </source>
</evidence>
<dbReference type="GO" id="GO:0003676">
    <property type="term" value="F:nucleic acid binding"/>
    <property type="evidence" value="ECO:0007669"/>
    <property type="project" value="InterPro"/>
</dbReference>
<dbReference type="NCBIfam" id="NF009152">
    <property type="entry name" value="PRK12497.2-4"/>
    <property type="match status" value="1"/>
</dbReference>
<keyword evidence="4" id="KW-1185">Reference proteome</keyword>
<dbReference type="SUPFAM" id="SSF52980">
    <property type="entry name" value="Restriction endonuclease-like"/>
    <property type="match status" value="1"/>
</dbReference>
<gene>
    <name evidence="3" type="ORF">SAMN05660197_0108</name>
</gene>
<dbReference type="InterPro" id="IPR011856">
    <property type="entry name" value="tRNA_endonuc-like_dom_sf"/>
</dbReference>
<protein>
    <recommendedName>
        <fullName evidence="2">UPF0102 protein SAMN05660197_0108</fullName>
    </recommendedName>
</protein>
<dbReference type="HAMAP" id="MF_00048">
    <property type="entry name" value="UPF0102"/>
    <property type="match status" value="1"/>
</dbReference>
<keyword evidence="3" id="KW-0540">Nuclease</keyword>
<dbReference type="OrthoDB" id="9794876at2"/>
<dbReference type="EMBL" id="FWWZ01000001">
    <property type="protein sequence ID" value="SMC08359.1"/>
    <property type="molecule type" value="Genomic_DNA"/>
</dbReference>
<dbReference type="InterPro" id="IPR011335">
    <property type="entry name" value="Restrct_endonuc-II-like"/>
</dbReference>
<dbReference type="STRING" id="1069081.SAMN05660197_0108"/>
<accession>A0A1W1WQ72</accession>
<dbReference type="Pfam" id="PF02021">
    <property type="entry name" value="UPF0102"/>
    <property type="match status" value="1"/>
</dbReference>
<dbReference type="AlphaFoldDB" id="A0A1W1WQ72"/>
<name>A0A1W1WQ72_9BACT</name>
<proteinExistence type="inferred from homology"/>
<dbReference type="Proteomes" id="UP000192602">
    <property type="component" value="Unassembled WGS sequence"/>
</dbReference>
<dbReference type="Gene3D" id="3.40.1350.10">
    <property type="match status" value="1"/>
</dbReference>
<keyword evidence="3" id="KW-0378">Hydrolase</keyword>
<evidence type="ECO:0000313" key="3">
    <source>
        <dbReference type="EMBL" id="SMC08359.1"/>
    </source>
</evidence>
<dbReference type="PANTHER" id="PTHR34039:SF1">
    <property type="entry name" value="UPF0102 PROTEIN YRAN"/>
    <property type="match status" value="1"/>
</dbReference>
<comment type="similarity">
    <text evidence="1 2">Belongs to the UPF0102 family.</text>
</comment>
<keyword evidence="3" id="KW-0255">Endonuclease</keyword>
<evidence type="ECO:0000256" key="2">
    <source>
        <dbReference type="HAMAP-Rule" id="MF_00048"/>
    </source>
</evidence>
<dbReference type="InterPro" id="IPR003509">
    <property type="entry name" value="UPF0102_YraN-like"/>
</dbReference>
<sequence length="113" mass="13435">MGLESYKRGREGEERAAAFLIEKGFTILERNFHSRFGEIDIIAMKDEILHFIEVKYSPKNDAEYFITPQKITKFVKTIDYYLLRKRWQGMYQMDAIIIKGEKISYLENISIWG</sequence>
<evidence type="ECO:0000256" key="1">
    <source>
        <dbReference type="ARBA" id="ARBA00006738"/>
    </source>
</evidence>
<dbReference type="RefSeq" id="WP_084274646.1">
    <property type="nucleotide sequence ID" value="NZ_AP026671.1"/>
</dbReference>
<dbReference type="GO" id="GO:0004519">
    <property type="term" value="F:endonuclease activity"/>
    <property type="evidence" value="ECO:0007669"/>
    <property type="project" value="UniProtKB-KW"/>
</dbReference>
<dbReference type="PANTHER" id="PTHR34039">
    <property type="entry name" value="UPF0102 PROTEIN YRAN"/>
    <property type="match status" value="1"/>
</dbReference>
<organism evidence="3 4">
    <name type="scientific">Nitratiruptor tergarcus DSM 16512</name>
    <dbReference type="NCBI Taxonomy" id="1069081"/>
    <lineage>
        <taxon>Bacteria</taxon>
        <taxon>Pseudomonadati</taxon>
        <taxon>Campylobacterota</taxon>
        <taxon>Epsilonproteobacteria</taxon>
        <taxon>Nautiliales</taxon>
        <taxon>Nitratiruptoraceae</taxon>
        <taxon>Nitratiruptor</taxon>
    </lineage>
</organism>
<reference evidence="4" key="1">
    <citation type="submission" date="2017-04" db="EMBL/GenBank/DDBJ databases">
        <authorList>
            <person name="Varghese N."/>
            <person name="Submissions S."/>
        </authorList>
    </citation>
    <scope>NUCLEOTIDE SEQUENCE [LARGE SCALE GENOMIC DNA]</scope>
    <source>
        <strain evidence="4">DSM 16512</strain>
    </source>
</reference>